<reference evidence="3 4" key="1">
    <citation type="submission" date="2017-07" db="EMBL/GenBank/DDBJ databases">
        <title>Annotated genome sequence of Bacterioplanes sanyensis isolated from Red Sea.</title>
        <authorList>
            <person name="Rehman Z.U."/>
        </authorList>
    </citation>
    <scope>NUCLEOTIDE SEQUENCE [LARGE SCALE GENOMIC DNA]</scope>
    <source>
        <strain evidence="3 4">NV9</strain>
    </source>
</reference>
<dbReference type="Proteomes" id="UP000202440">
    <property type="component" value="Chromosome"/>
</dbReference>
<accession>A0A222FGE6</accession>
<keyword evidence="4" id="KW-1185">Reference proteome</keyword>
<organism evidence="3 4">
    <name type="scientific">Bacterioplanes sanyensis</name>
    <dbReference type="NCBI Taxonomy" id="1249553"/>
    <lineage>
        <taxon>Bacteria</taxon>
        <taxon>Pseudomonadati</taxon>
        <taxon>Pseudomonadota</taxon>
        <taxon>Gammaproteobacteria</taxon>
        <taxon>Oceanospirillales</taxon>
        <taxon>Oceanospirillaceae</taxon>
        <taxon>Bacterioplanes</taxon>
    </lineage>
</organism>
<dbReference type="AlphaFoldDB" id="A0A222FGE6"/>
<dbReference type="RefSeq" id="WP_094058790.1">
    <property type="nucleotide sequence ID" value="NZ_CP022530.1"/>
</dbReference>
<proteinExistence type="inferred from homology"/>
<dbReference type="Gene3D" id="3.40.190.10">
    <property type="entry name" value="Periplasmic binding protein-like II"/>
    <property type="match status" value="2"/>
</dbReference>
<protein>
    <recommendedName>
        <fullName evidence="5">Solute-binding protein family 3/N-terminal domain-containing protein</fullName>
    </recommendedName>
</protein>
<dbReference type="PANTHER" id="PTHR35936">
    <property type="entry name" value="MEMBRANE-BOUND LYTIC MUREIN TRANSGLYCOSYLASE F"/>
    <property type="match status" value="1"/>
</dbReference>
<feature type="signal peptide" evidence="2">
    <location>
        <begin position="1"/>
        <end position="22"/>
    </location>
</feature>
<dbReference type="KEGG" id="bsan:CHH28_02300"/>
<dbReference type="OrthoDB" id="5765098at2"/>
<feature type="chain" id="PRO_5012397769" description="Solute-binding protein family 3/N-terminal domain-containing protein" evidence="2">
    <location>
        <begin position="23"/>
        <end position="260"/>
    </location>
</feature>
<sequence length="260" mass="29589">MRIVLLLTTLLTALMAHSNAPSAEFSAQHIKVVNVVAPEWPDFSNKDGTGLYWDVVKAVYEPAGIRVKHATVPWNRAMKMVTKYPVYNAIIGEYKDSEEPLRFPDYAIDVERLAVLYPVGKGIEWQQQATFSNRTVGWIKDYEIIPQDQRDFTLREFRDTADGVGLLMEGKLDMLIDEWDEIAMALQEAGVGIENFEMHDMPEGTDVYVAFADSDLSNYLIEVYNRRIPELVKEGKLQAIYQKWGVGEIPANVQTLIDQQ</sequence>
<evidence type="ECO:0008006" key="5">
    <source>
        <dbReference type="Google" id="ProtNLM"/>
    </source>
</evidence>
<evidence type="ECO:0000313" key="3">
    <source>
        <dbReference type="EMBL" id="ASP37574.1"/>
    </source>
</evidence>
<comment type="similarity">
    <text evidence="1">Belongs to the bacterial solute-binding protein 3 family.</text>
</comment>
<gene>
    <name evidence="3" type="ORF">CHH28_02300</name>
</gene>
<name>A0A222FGE6_9GAMM</name>
<evidence type="ECO:0000313" key="4">
    <source>
        <dbReference type="Proteomes" id="UP000202440"/>
    </source>
</evidence>
<keyword evidence="2" id="KW-0732">Signal</keyword>
<evidence type="ECO:0000256" key="1">
    <source>
        <dbReference type="ARBA" id="ARBA00010333"/>
    </source>
</evidence>
<dbReference type="PANTHER" id="PTHR35936:SF6">
    <property type="entry name" value="AMINO ACID ABC TRANSPORTER SUBSTRATE-BINDING PAAT FAMILY PROTEIN"/>
    <property type="match status" value="1"/>
</dbReference>
<dbReference type="EMBL" id="CP022530">
    <property type="protein sequence ID" value="ASP37574.1"/>
    <property type="molecule type" value="Genomic_DNA"/>
</dbReference>
<evidence type="ECO:0000256" key="2">
    <source>
        <dbReference type="SAM" id="SignalP"/>
    </source>
</evidence>
<dbReference type="SUPFAM" id="SSF53850">
    <property type="entry name" value="Periplasmic binding protein-like II"/>
    <property type="match status" value="1"/>
</dbReference>